<keyword evidence="3" id="KW-1185">Reference proteome</keyword>
<comment type="caution">
    <text evidence="2">The sequence shown here is derived from an EMBL/GenBank/DDBJ whole genome shotgun (WGS) entry which is preliminary data.</text>
</comment>
<dbReference type="Proteomes" id="UP000095042">
    <property type="component" value="Unassembled WGS sequence"/>
</dbReference>
<keyword evidence="1" id="KW-0472">Membrane</keyword>
<evidence type="ECO:0000313" key="3">
    <source>
        <dbReference type="Proteomes" id="UP000095042"/>
    </source>
</evidence>
<evidence type="ECO:0000313" key="2">
    <source>
        <dbReference type="EMBL" id="ODS02813.1"/>
    </source>
</evidence>
<protein>
    <submittedName>
        <fullName evidence="2">Uncharacterized protein</fullName>
    </submittedName>
</protein>
<sequence>MAVLMSLWRGELPLRHAFWEYAVAYGTIASIFATVAAIASVAMSLPDAVAVGLFLIPVPYILIAVVGVMRSANRYDGPPIWASLARVAVLVWGVLMILI</sequence>
<feature type="transmembrane region" description="Helical" evidence="1">
    <location>
        <begin position="80"/>
        <end position="98"/>
    </location>
</feature>
<gene>
    <name evidence="2" type="ORF">AUC71_13280</name>
</gene>
<accession>A0A1E3WAH6</accession>
<organism evidence="2 3">
    <name type="scientific">Methyloceanibacter marginalis</name>
    <dbReference type="NCBI Taxonomy" id="1774971"/>
    <lineage>
        <taxon>Bacteria</taxon>
        <taxon>Pseudomonadati</taxon>
        <taxon>Pseudomonadota</taxon>
        <taxon>Alphaproteobacteria</taxon>
        <taxon>Hyphomicrobiales</taxon>
        <taxon>Hyphomicrobiaceae</taxon>
        <taxon>Methyloceanibacter</taxon>
    </lineage>
</organism>
<name>A0A1E3WAH6_9HYPH</name>
<reference evidence="2 3" key="1">
    <citation type="journal article" date="2016" name="Environ. Microbiol.">
        <title>New Methyloceanibacter diversity from North Sea sediments includes methanotroph containing solely the soluble methane monooxygenase.</title>
        <authorList>
            <person name="Vekeman B."/>
            <person name="Kerckhof F.M."/>
            <person name="Cremers G."/>
            <person name="de Vos P."/>
            <person name="Vandamme P."/>
            <person name="Boon N."/>
            <person name="Op den Camp H.J."/>
            <person name="Heylen K."/>
        </authorList>
    </citation>
    <scope>NUCLEOTIDE SEQUENCE [LARGE SCALE GENOMIC DNA]</scope>
    <source>
        <strain evidence="2 3">R-67177</strain>
    </source>
</reference>
<dbReference type="AlphaFoldDB" id="A0A1E3WAH6"/>
<dbReference type="EMBL" id="LPWD01000222">
    <property type="protein sequence ID" value="ODS02813.1"/>
    <property type="molecule type" value="Genomic_DNA"/>
</dbReference>
<evidence type="ECO:0000256" key="1">
    <source>
        <dbReference type="SAM" id="Phobius"/>
    </source>
</evidence>
<proteinExistence type="predicted"/>
<keyword evidence="1" id="KW-1133">Transmembrane helix</keyword>
<feature type="transmembrane region" description="Helical" evidence="1">
    <location>
        <begin position="21"/>
        <end position="42"/>
    </location>
</feature>
<feature type="transmembrane region" description="Helical" evidence="1">
    <location>
        <begin position="48"/>
        <end position="68"/>
    </location>
</feature>
<keyword evidence="1" id="KW-0812">Transmembrane</keyword>